<evidence type="ECO:0000313" key="8">
    <source>
        <dbReference type="Proteomes" id="UP001153148"/>
    </source>
</evidence>
<evidence type="ECO:0000259" key="6">
    <source>
        <dbReference type="Pfam" id="PF01094"/>
    </source>
</evidence>
<evidence type="ECO:0000256" key="3">
    <source>
        <dbReference type="ARBA" id="ARBA00022989"/>
    </source>
</evidence>
<feature type="non-terminal residue" evidence="7">
    <location>
        <position position="407"/>
    </location>
</feature>
<keyword evidence="3" id="KW-1133">Transmembrane helix</keyword>
<evidence type="ECO:0000256" key="5">
    <source>
        <dbReference type="SAM" id="MobiDB-lite"/>
    </source>
</evidence>
<feature type="compositionally biased region" description="Polar residues" evidence="5">
    <location>
        <begin position="391"/>
        <end position="407"/>
    </location>
</feature>
<dbReference type="EMBL" id="CAJPIN010007168">
    <property type="protein sequence ID" value="CAG2058373.1"/>
    <property type="molecule type" value="Genomic_DNA"/>
</dbReference>
<comment type="subcellular location">
    <subcellularLocation>
        <location evidence="1">Membrane</location>
    </subcellularLocation>
</comment>
<comment type="caution">
    <text evidence="7">The sequence shown here is derived from an EMBL/GenBank/DDBJ whole genome shotgun (WGS) entry which is preliminary data.</text>
</comment>
<evidence type="ECO:0000256" key="4">
    <source>
        <dbReference type="ARBA" id="ARBA00023136"/>
    </source>
</evidence>
<dbReference type="Gene3D" id="3.40.50.2300">
    <property type="match status" value="1"/>
</dbReference>
<organism evidence="7 8">
    <name type="scientific">Timema podura</name>
    <name type="common">Walking stick</name>
    <dbReference type="NCBI Taxonomy" id="61482"/>
    <lineage>
        <taxon>Eukaryota</taxon>
        <taxon>Metazoa</taxon>
        <taxon>Ecdysozoa</taxon>
        <taxon>Arthropoda</taxon>
        <taxon>Hexapoda</taxon>
        <taxon>Insecta</taxon>
        <taxon>Pterygota</taxon>
        <taxon>Neoptera</taxon>
        <taxon>Polyneoptera</taxon>
        <taxon>Phasmatodea</taxon>
        <taxon>Timematodea</taxon>
        <taxon>Timematoidea</taxon>
        <taxon>Timematidae</taxon>
        <taxon>Timema</taxon>
    </lineage>
</organism>
<feature type="region of interest" description="Disordered" evidence="5">
    <location>
        <begin position="387"/>
        <end position="407"/>
    </location>
</feature>
<evidence type="ECO:0000256" key="1">
    <source>
        <dbReference type="ARBA" id="ARBA00004370"/>
    </source>
</evidence>
<dbReference type="Proteomes" id="UP001153148">
    <property type="component" value="Unassembled WGS sequence"/>
</dbReference>
<dbReference type="InterPro" id="IPR001828">
    <property type="entry name" value="ANF_lig-bd_rcpt"/>
</dbReference>
<sequence>MSLLNIADRAQRARTYRSSFYFGRGSVLTTGNELRPGFSQVLDSATMCCRVTKCYWEWSGVIFVQELAILYGLNITAVYQLSELDYVHTSHFIQEVEKIVTETYHRTRVYVFVGEHFTLVDLVACLQQRKLLDNGDYIIISVDDEIYDPKRRLSIVFREYLDPHLRNSTKSNNIIGFRSVIKLTPSFPKDPHYRELCEQIKRFSAKPPFCVPFHSTIFDSISVPVDAAHLYDAVMIYARALTEVFENGDDPRDGSAILKRIRNRSYHSVQGYDVYIDNNGDAEGNYTVVALLEDTSDDGTVATWSMQPVGYFQYNTTTGAANIPVSHIFIITPSDNLPEDAINSITEKDCQQAIISHVKKEEADYWKNDGLIEEELEQMFISFGDGRDSDNISTSNSYGNNTDGQIS</sequence>
<evidence type="ECO:0000313" key="7">
    <source>
        <dbReference type="EMBL" id="CAG2058373.1"/>
    </source>
</evidence>
<accession>A0ABN7NYZ6</accession>
<name>A0ABN7NYZ6_TIMPD</name>
<evidence type="ECO:0000256" key="2">
    <source>
        <dbReference type="ARBA" id="ARBA00022692"/>
    </source>
</evidence>
<protein>
    <recommendedName>
        <fullName evidence="6">Receptor ligand binding region domain-containing protein</fullName>
    </recommendedName>
</protein>
<proteinExistence type="predicted"/>
<keyword evidence="2" id="KW-0812">Transmembrane</keyword>
<keyword evidence="8" id="KW-1185">Reference proteome</keyword>
<dbReference type="InterPro" id="IPR028082">
    <property type="entry name" value="Peripla_BP_I"/>
</dbReference>
<feature type="domain" description="Receptor ligand binding region" evidence="6">
    <location>
        <begin position="63"/>
        <end position="291"/>
    </location>
</feature>
<dbReference type="SUPFAM" id="SSF53822">
    <property type="entry name" value="Periplasmic binding protein-like I"/>
    <property type="match status" value="1"/>
</dbReference>
<gene>
    <name evidence="7" type="ORF">TPAB3V08_LOCUS5344</name>
</gene>
<keyword evidence="4" id="KW-0472">Membrane</keyword>
<reference evidence="7" key="1">
    <citation type="submission" date="2021-03" db="EMBL/GenBank/DDBJ databases">
        <authorList>
            <person name="Tran Van P."/>
        </authorList>
    </citation>
    <scope>NUCLEOTIDE SEQUENCE</scope>
</reference>
<dbReference type="Pfam" id="PF01094">
    <property type="entry name" value="ANF_receptor"/>
    <property type="match status" value="1"/>
</dbReference>